<dbReference type="Proteomes" id="UP000190256">
    <property type="component" value="Unassembled WGS sequence"/>
</dbReference>
<evidence type="ECO:0000313" key="3">
    <source>
        <dbReference type="EMBL" id="OOO62775.1"/>
    </source>
</evidence>
<feature type="transmembrane region" description="Helical" evidence="1">
    <location>
        <begin position="90"/>
        <end position="114"/>
    </location>
</feature>
<keyword evidence="1" id="KW-1133">Transmembrane helix</keyword>
<accession>A0A1S9I176</accession>
<dbReference type="Pfam" id="PF02517">
    <property type="entry name" value="Rce1-like"/>
    <property type="match status" value="1"/>
</dbReference>
<keyword evidence="1" id="KW-0812">Transmembrane</keyword>
<keyword evidence="4" id="KW-0378">Hydrolase</keyword>
<dbReference type="OrthoDB" id="4177129at2"/>
<feature type="domain" description="CAAX prenyl protease 2/Lysostaphin resistance protein A-like" evidence="2">
    <location>
        <begin position="133"/>
        <end position="220"/>
    </location>
</feature>
<dbReference type="PANTHER" id="PTHR43592">
    <property type="entry name" value="CAAX AMINO TERMINAL PROTEASE"/>
    <property type="match status" value="1"/>
</dbReference>
<dbReference type="AlphaFoldDB" id="A0A1S9I176"/>
<evidence type="ECO:0000259" key="2">
    <source>
        <dbReference type="Pfam" id="PF02517"/>
    </source>
</evidence>
<dbReference type="InterPro" id="IPR003675">
    <property type="entry name" value="Rce1/LyrA-like_dom"/>
</dbReference>
<evidence type="ECO:0000313" key="5">
    <source>
        <dbReference type="Proteomes" id="UP000190206"/>
    </source>
</evidence>
<dbReference type="RefSeq" id="WP_078023802.1">
    <property type="nucleotide sequence ID" value="NZ_JADPGM010000004.1"/>
</dbReference>
<dbReference type="STRING" id="1962263.BS637_05675"/>
<keyword evidence="4" id="KW-0645">Protease</keyword>
<evidence type="ECO:0000313" key="4">
    <source>
        <dbReference type="EMBL" id="OOO64091.1"/>
    </source>
</evidence>
<feature type="transmembrane region" description="Helical" evidence="1">
    <location>
        <begin position="240"/>
        <end position="257"/>
    </location>
</feature>
<name>A0A1S9I176_9CLOT</name>
<dbReference type="GO" id="GO:0006508">
    <property type="term" value="P:proteolysis"/>
    <property type="evidence" value="ECO:0007669"/>
    <property type="project" value="UniProtKB-KW"/>
</dbReference>
<keyword evidence="1" id="KW-0472">Membrane</keyword>
<dbReference type="EMBL" id="MRAD01000004">
    <property type="protein sequence ID" value="OOO62775.1"/>
    <property type="molecule type" value="Genomic_DNA"/>
</dbReference>
<feature type="transmembrane region" description="Helical" evidence="1">
    <location>
        <begin position="12"/>
        <end position="35"/>
    </location>
</feature>
<gene>
    <name evidence="3" type="ORF">BS637_05675</name>
    <name evidence="4" type="ORF">BS638_11995</name>
</gene>
<dbReference type="Proteomes" id="UP000190206">
    <property type="component" value="Unassembled WGS sequence"/>
</dbReference>
<feature type="transmembrane region" description="Helical" evidence="1">
    <location>
        <begin position="208"/>
        <end position="228"/>
    </location>
</feature>
<dbReference type="EMBL" id="MRAE01000039">
    <property type="protein sequence ID" value="OOO64091.1"/>
    <property type="molecule type" value="Genomic_DNA"/>
</dbReference>
<feature type="transmembrane region" description="Helical" evidence="1">
    <location>
        <begin position="47"/>
        <end position="69"/>
    </location>
</feature>
<evidence type="ECO:0000313" key="6">
    <source>
        <dbReference type="Proteomes" id="UP000190256"/>
    </source>
</evidence>
<dbReference type="PANTHER" id="PTHR43592:SF15">
    <property type="entry name" value="CAAX AMINO TERMINAL PROTEASE FAMILY PROTEIN"/>
    <property type="match status" value="1"/>
</dbReference>
<organism evidence="4 6">
    <name type="scientific">Clostridium tepidum</name>
    <dbReference type="NCBI Taxonomy" id="1962263"/>
    <lineage>
        <taxon>Bacteria</taxon>
        <taxon>Bacillati</taxon>
        <taxon>Bacillota</taxon>
        <taxon>Clostridia</taxon>
        <taxon>Eubacteriales</taxon>
        <taxon>Clostridiaceae</taxon>
        <taxon>Clostridium</taxon>
    </lineage>
</organism>
<keyword evidence="5" id="KW-1185">Reference proteome</keyword>
<evidence type="ECO:0000256" key="1">
    <source>
        <dbReference type="SAM" id="Phobius"/>
    </source>
</evidence>
<dbReference type="GO" id="GO:0080120">
    <property type="term" value="P:CAAX-box protein maturation"/>
    <property type="evidence" value="ECO:0007669"/>
    <property type="project" value="UniProtKB-ARBA"/>
</dbReference>
<reference evidence="3 5" key="1">
    <citation type="submission" date="2016-12" db="EMBL/GenBank/DDBJ databases">
        <title>Clostridium tepidum sp. nov., a close relative of Clostridium sporogenes and Clostridium botulinum Group I.</title>
        <authorList>
            <person name="Dobritsa A.P."/>
            <person name="Kutumbaka K."/>
            <person name="Werner K."/>
            <person name="Samadpour M."/>
        </authorList>
    </citation>
    <scope>NUCLEOTIDE SEQUENCE [LARGE SCALE GENOMIC DNA]</scope>
    <source>
        <strain evidence="3 5">PE</strain>
    </source>
</reference>
<protein>
    <submittedName>
        <fullName evidence="4">CAAX protease</fullName>
    </submittedName>
</protein>
<feature type="transmembrane region" description="Helical" evidence="1">
    <location>
        <begin position="134"/>
        <end position="153"/>
    </location>
</feature>
<reference evidence="4 6" key="2">
    <citation type="submission" date="2016-12" db="EMBL/GenBank/DDBJ databases">
        <title>Clostridium tepidum sp. nov., a close relative of Clostridium sporogenes and Clostridium botulinum Group I.</title>
        <authorList>
            <person name="Dobritsa A.P."/>
            <person name="Kutumbaka K.K."/>
            <person name="Werner K."/>
            <person name="Wiedmann M."/>
            <person name="Asmus A."/>
            <person name="Samadpour M."/>
        </authorList>
    </citation>
    <scope>NUCLEOTIDE SEQUENCE [LARGE SCALE GENOMIC DNA]</scope>
    <source>
        <strain evidence="4 6">IEH 97212</strain>
    </source>
</reference>
<proteinExistence type="predicted"/>
<dbReference type="GO" id="GO:0004175">
    <property type="term" value="F:endopeptidase activity"/>
    <property type="evidence" value="ECO:0007669"/>
    <property type="project" value="UniProtKB-ARBA"/>
</dbReference>
<sequence length="272" mass="31643">MEISNKNTGISIIDSIILFFEINIKLEIYMIPFLILSTYFEHNKSKITYLSIKQLGTMVCYIFIIKNIYKRFKSEENFKFKVECKLTLKEYIFIIIVTMAYIFVFDNTIGIILQNIPEAEWIKNAFTELKNAPLLLQFISLCVIAPIFEEIIYRGIMLEQLNKRCGAVKAVLISSLFFGIIHFNVHQAVNGFFIGIVMGFIYIKTDSLLITMFLHFINNLYCLIVSYIPYLDKIESDFSIVILLCGVILLFVAYRFFNNLNGNIDRNTNLKL</sequence>
<comment type="caution">
    <text evidence="4">The sequence shown here is derived from an EMBL/GenBank/DDBJ whole genome shotgun (WGS) entry which is preliminary data.</text>
</comment>